<evidence type="ECO:0000256" key="6">
    <source>
        <dbReference type="ARBA" id="ARBA00023136"/>
    </source>
</evidence>
<proteinExistence type="inferred from homology"/>
<keyword evidence="13" id="KW-1185">Reference proteome</keyword>
<feature type="transmembrane region" description="Helical" evidence="10">
    <location>
        <begin position="366"/>
        <end position="384"/>
    </location>
</feature>
<feature type="domain" description="Potassium channel" evidence="11">
    <location>
        <begin position="349"/>
        <end position="420"/>
    </location>
</feature>
<feature type="transmembrane region" description="Helical" evidence="10">
    <location>
        <begin position="208"/>
        <end position="226"/>
    </location>
</feature>
<accession>A0A8J2T880</accession>
<feature type="transmembrane region" description="Helical" evidence="10">
    <location>
        <begin position="262"/>
        <end position="282"/>
    </location>
</feature>
<evidence type="ECO:0000313" key="13">
    <source>
        <dbReference type="Proteomes" id="UP000019375"/>
    </source>
</evidence>
<dbReference type="GO" id="GO:0030322">
    <property type="term" value="P:stabilization of membrane potential"/>
    <property type="evidence" value="ECO:0007669"/>
    <property type="project" value="TreeGrafter"/>
</dbReference>
<dbReference type="GO" id="GO:0022841">
    <property type="term" value="F:potassium ion leak channel activity"/>
    <property type="evidence" value="ECO:0007669"/>
    <property type="project" value="TreeGrafter"/>
</dbReference>
<dbReference type="OrthoDB" id="297496at2759"/>
<dbReference type="PRINTS" id="PR01333">
    <property type="entry name" value="2POREKCHANEL"/>
</dbReference>
<feature type="transmembrane region" description="Helical" evidence="10">
    <location>
        <begin position="165"/>
        <end position="188"/>
    </location>
</feature>
<keyword evidence="7 8" id="KW-0407">Ion channel</keyword>
<evidence type="ECO:0000313" key="12">
    <source>
        <dbReference type="EMBL" id="CDF89942.1"/>
    </source>
</evidence>
<organism evidence="12 13">
    <name type="scientific">Zygosaccharomyces bailii (strain CLIB 213 / ATCC 58445 / CBS 680 / BCRC 21525 / NBRC 1098 / NCYC 1416 / NRRL Y-2227)</name>
    <dbReference type="NCBI Taxonomy" id="1333698"/>
    <lineage>
        <taxon>Eukaryota</taxon>
        <taxon>Fungi</taxon>
        <taxon>Dikarya</taxon>
        <taxon>Ascomycota</taxon>
        <taxon>Saccharomycotina</taxon>
        <taxon>Saccharomycetes</taxon>
        <taxon>Saccharomycetales</taxon>
        <taxon>Saccharomycetaceae</taxon>
        <taxon>Zygosaccharomyces</taxon>
    </lineage>
</organism>
<dbReference type="GO" id="GO:0005886">
    <property type="term" value="C:plasma membrane"/>
    <property type="evidence" value="ECO:0007669"/>
    <property type="project" value="TreeGrafter"/>
</dbReference>
<evidence type="ECO:0000256" key="4">
    <source>
        <dbReference type="ARBA" id="ARBA00022989"/>
    </source>
</evidence>
<protein>
    <submittedName>
        <fullName evidence="12">ZYBA0S05-05292g1_1</fullName>
    </submittedName>
</protein>
<evidence type="ECO:0000256" key="8">
    <source>
        <dbReference type="RuleBase" id="RU003857"/>
    </source>
</evidence>
<evidence type="ECO:0000256" key="2">
    <source>
        <dbReference type="ARBA" id="ARBA00022448"/>
    </source>
</evidence>
<keyword evidence="5 8" id="KW-0406">Ion transport</keyword>
<dbReference type="InterPro" id="IPR013099">
    <property type="entry name" value="K_chnl_dom"/>
</dbReference>
<comment type="similarity">
    <text evidence="8">Belongs to the two pore domain potassium channel (TC 1.A.1.8) family.</text>
</comment>
<feature type="transmembrane region" description="Helical" evidence="10">
    <location>
        <begin position="44"/>
        <end position="64"/>
    </location>
</feature>
<dbReference type="PANTHER" id="PTHR11003">
    <property type="entry name" value="POTASSIUM CHANNEL, SUBFAMILY K"/>
    <property type="match status" value="1"/>
</dbReference>
<gene>
    <name evidence="12" type="ORF">BN860_05292g</name>
</gene>
<dbReference type="Gene3D" id="1.10.287.70">
    <property type="match status" value="2"/>
</dbReference>
<evidence type="ECO:0000256" key="7">
    <source>
        <dbReference type="ARBA" id="ARBA00023303"/>
    </source>
</evidence>
<feature type="transmembrane region" description="Helical" evidence="10">
    <location>
        <begin position="232"/>
        <end position="250"/>
    </location>
</feature>
<comment type="subcellular location">
    <subcellularLocation>
        <location evidence="1">Membrane</location>
        <topology evidence="1">Multi-pass membrane protein</topology>
    </subcellularLocation>
</comment>
<dbReference type="Pfam" id="PF07885">
    <property type="entry name" value="Ion_trans_2"/>
    <property type="match status" value="2"/>
</dbReference>
<dbReference type="SUPFAM" id="SSF81324">
    <property type="entry name" value="Voltage-gated potassium channels"/>
    <property type="match status" value="2"/>
</dbReference>
<dbReference type="GO" id="GO:0015271">
    <property type="term" value="F:outward rectifier potassium channel activity"/>
    <property type="evidence" value="ECO:0007669"/>
    <property type="project" value="TreeGrafter"/>
</dbReference>
<keyword evidence="6 10" id="KW-0472">Membrane</keyword>
<feature type="transmembrane region" description="Helical" evidence="10">
    <location>
        <begin position="396"/>
        <end position="423"/>
    </location>
</feature>
<feature type="transmembrane region" description="Helical" evidence="10">
    <location>
        <begin position="99"/>
        <end position="120"/>
    </location>
</feature>
<evidence type="ECO:0000256" key="1">
    <source>
        <dbReference type="ARBA" id="ARBA00004141"/>
    </source>
</evidence>
<dbReference type="PANTHER" id="PTHR11003:SF342">
    <property type="entry name" value="OUTWARD-RECTIFIER POTASSIUM CHANNEL TOK1"/>
    <property type="match status" value="1"/>
</dbReference>
<evidence type="ECO:0000256" key="9">
    <source>
        <dbReference type="SAM" id="MobiDB-lite"/>
    </source>
</evidence>
<keyword evidence="4 10" id="KW-1133">Transmembrane helix</keyword>
<dbReference type="Proteomes" id="UP000019375">
    <property type="component" value="Unassembled WGS sequence"/>
</dbReference>
<evidence type="ECO:0000259" key="11">
    <source>
        <dbReference type="Pfam" id="PF07885"/>
    </source>
</evidence>
<dbReference type="EMBL" id="HG316458">
    <property type="protein sequence ID" value="CDF89942.1"/>
    <property type="molecule type" value="Genomic_DNA"/>
</dbReference>
<keyword evidence="3 8" id="KW-0812">Transmembrane</keyword>
<feature type="region of interest" description="Disordered" evidence="9">
    <location>
        <begin position="459"/>
        <end position="485"/>
    </location>
</feature>
<name>A0A8J2T880_ZYGB2</name>
<dbReference type="InterPro" id="IPR003280">
    <property type="entry name" value="2pore_dom_K_chnl"/>
</dbReference>
<feature type="transmembrane region" description="Helical" evidence="10">
    <location>
        <begin position="338"/>
        <end position="360"/>
    </location>
</feature>
<dbReference type="AlphaFoldDB" id="A0A8J2T880"/>
<evidence type="ECO:0000256" key="3">
    <source>
        <dbReference type="ARBA" id="ARBA00022692"/>
    </source>
</evidence>
<feature type="domain" description="Potassium channel" evidence="11">
    <location>
        <begin position="214"/>
        <end position="287"/>
    </location>
</feature>
<feature type="transmembrane region" description="Helical" evidence="10">
    <location>
        <begin position="132"/>
        <end position="153"/>
    </location>
</feature>
<reference evidence="13" key="1">
    <citation type="journal article" date="2013" name="Genome Announc.">
        <title>Genome sequence of the food spoilage yeast Zygosaccharomyces bailii CLIB 213(T).</title>
        <authorList>
            <person name="Galeote V."/>
            <person name="Bigey F."/>
            <person name="Devillers H."/>
            <person name="Neuveglise C."/>
            <person name="Dequin S."/>
        </authorList>
    </citation>
    <scope>NUCLEOTIDE SEQUENCE [LARGE SCALE GENOMIC DNA]</scope>
    <source>
        <strain evidence="13">CLIB 213 / ATCC 58445 / CBS 680 / CCRC 21525 / NBRC 1098 / NCYC 1416 / NRRL Y-2227</strain>
    </source>
</reference>
<evidence type="ECO:0000256" key="5">
    <source>
        <dbReference type="ARBA" id="ARBA00023065"/>
    </source>
</evidence>
<sequence length="654" mass="73936">MKSHAPKQDCGNEALVALGQAGEALLYNNERVSTIKEDPKSRKFLFWLVISYYFPVITACMGPLSNMISIVCVVEKWRSHTAIDANGKPPTDHGPTGVFVVNILAFVIGFLSNCVLVLHFIEKLSYRYSQLINIPGWTTAGTMLLVDVCVFAGRDTGGDRHKTIGFWYSVIAATLYSCCTFCLTVHFFGYWLGKYPPKFNLMKNERILMLFTLLLSFLLLWGAGMFSRLLDVTFGTALYYSIVAILTVGLGDITPKNLASKIMIMVFSLIGVVTLGLIVAMTRSVIQDSAGSTIFFHRVEVARAVALKKAIREKRMITRRGSFDKIMHIRRVARRKQLILSGGATVLIYLVFWTLGALVFKFAENWSYFNALYFCFLCLITIGYGDYAPKTGAGRAFFVVWSLAAVPLVSAIISTVGESLFYFTKKLDLHTSKNWNFSPAYNPFFSFSNPLHDLFSEPDQASSDYPEKREDANNPMTNDDEPRNSTSIVALYEKRDSSMISRSEKLSLPDGRFSRFSSERFHSIFNELKTLQSLVQALKEFRSIATNGKTGDLSYEQWNKLMELYASPENVDVLSDPCFWLSEYSPLKFPLNEPKFAISKLFFKIELFLEDLIQNNDTSEYHTLEKGDFEKTSSTIQKNFSIQQCGLRPRAYSI</sequence>
<evidence type="ECO:0000256" key="10">
    <source>
        <dbReference type="SAM" id="Phobius"/>
    </source>
</evidence>
<keyword evidence="2 8" id="KW-0813">Transport</keyword>